<dbReference type="Proteomes" id="UP000233767">
    <property type="component" value="Unassembled WGS sequence"/>
</dbReference>
<gene>
    <name evidence="1" type="ORF">B0G92_1315</name>
    <name evidence="2" type="ORF">CLV50_0189</name>
</gene>
<organism evidence="2 4">
    <name type="scientific">Flavobacterium lindanitolerans</name>
    <dbReference type="NCBI Taxonomy" id="428988"/>
    <lineage>
        <taxon>Bacteria</taxon>
        <taxon>Pseudomonadati</taxon>
        <taxon>Bacteroidota</taxon>
        <taxon>Flavobacteriia</taxon>
        <taxon>Flavobacteriales</taxon>
        <taxon>Flavobacteriaceae</taxon>
        <taxon>Flavobacterium</taxon>
    </lineage>
</organism>
<accession>A0A497V297</accession>
<evidence type="ECO:0000313" key="4">
    <source>
        <dbReference type="Proteomes" id="UP000275027"/>
    </source>
</evidence>
<dbReference type="EMBL" id="PJND01000007">
    <property type="protein sequence ID" value="PKW29671.1"/>
    <property type="molecule type" value="Genomic_DNA"/>
</dbReference>
<evidence type="ECO:0000313" key="3">
    <source>
        <dbReference type="Proteomes" id="UP000233767"/>
    </source>
</evidence>
<dbReference type="Proteomes" id="UP000275027">
    <property type="component" value="Unassembled WGS sequence"/>
</dbReference>
<protein>
    <submittedName>
        <fullName evidence="2">Uncharacterized protein</fullName>
    </submittedName>
</protein>
<proteinExistence type="predicted"/>
<reference evidence="2 4" key="2">
    <citation type="submission" date="2018-10" db="EMBL/GenBank/DDBJ databases">
        <title>Genomic Encyclopedia of Archaeal and Bacterial Type Strains, Phase II (KMG-II): from individual species to whole genera.</title>
        <authorList>
            <person name="Goeker M."/>
        </authorList>
    </citation>
    <scope>NUCLEOTIDE SEQUENCE [LARGE SCALE GENOMIC DNA]</scope>
    <source>
        <strain evidence="2 4">DSM 21886</strain>
    </source>
</reference>
<name>A0A497V297_9FLAO</name>
<evidence type="ECO:0000313" key="2">
    <source>
        <dbReference type="EMBL" id="RLJ34828.1"/>
    </source>
</evidence>
<dbReference type="EMBL" id="RCCB01000010">
    <property type="protein sequence ID" value="RLJ34828.1"/>
    <property type="molecule type" value="Genomic_DNA"/>
</dbReference>
<evidence type="ECO:0000313" key="1">
    <source>
        <dbReference type="EMBL" id="PKW29671.1"/>
    </source>
</evidence>
<dbReference type="AlphaFoldDB" id="A0A497V297"/>
<sequence>MILYINNLTDLFKTGKNIFLELKFCLPKFSQN</sequence>
<keyword evidence="3" id="KW-1185">Reference proteome</keyword>
<comment type="caution">
    <text evidence="2">The sequence shown here is derived from an EMBL/GenBank/DDBJ whole genome shotgun (WGS) entry which is preliminary data.</text>
</comment>
<reference evidence="1 3" key="1">
    <citation type="submission" date="2017-12" db="EMBL/GenBank/DDBJ databases">
        <title>Genomic Encyclopedia of Type Strains, Phase III (KMG-III): the genomes of soil and plant-associated and newly described type strains.</title>
        <authorList>
            <person name="Whitman W."/>
        </authorList>
    </citation>
    <scope>NUCLEOTIDE SEQUENCE [LARGE SCALE GENOMIC DNA]</scope>
    <source>
        <strain evidence="1 3">IP-10</strain>
    </source>
</reference>